<name>A0ABQ1HJD6_9GAMM</name>
<keyword evidence="2" id="KW-1185">Reference proteome</keyword>
<proteinExistence type="predicted"/>
<reference evidence="2" key="1">
    <citation type="journal article" date="2019" name="Int. J. Syst. Evol. Microbiol.">
        <title>The Global Catalogue of Microorganisms (GCM) 10K type strain sequencing project: providing services to taxonomists for standard genome sequencing and annotation.</title>
        <authorList>
            <consortium name="The Broad Institute Genomics Platform"/>
            <consortium name="The Broad Institute Genome Sequencing Center for Infectious Disease"/>
            <person name="Wu L."/>
            <person name="Ma J."/>
        </authorList>
    </citation>
    <scope>NUCLEOTIDE SEQUENCE [LARGE SCALE GENOMIC DNA]</scope>
    <source>
        <strain evidence="2">CGMCC 1.15905</strain>
    </source>
</reference>
<comment type="caution">
    <text evidence="1">The sequence shown here is derived from an EMBL/GenBank/DDBJ whole genome shotgun (WGS) entry which is preliminary data.</text>
</comment>
<gene>
    <name evidence="1" type="ORF">GCM10011521_18480</name>
</gene>
<accession>A0ABQ1HJD6</accession>
<evidence type="ECO:0000313" key="2">
    <source>
        <dbReference type="Proteomes" id="UP000623419"/>
    </source>
</evidence>
<dbReference type="RefSeq" id="WP_188663446.1">
    <property type="nucleotide sequence ID" value="NZ_BMKC01000002.1"/>
</dbReference>
<sequence>MTYDRQLRRSLFALPLVAVGLLAVHLPPPSLGDVVENAVAAGLGCDPARHKAGPLDLARMPGDLGLLTRRLNCAS</sequence>
<evidence type="ECO:0000313" key="1">
    <source>
        <dbReference type="EMBL" id="GGA80482.1"/>
    </source>
</evidence>
<dbReference type="EMBL" id="BMKC01000002">
    <property type="protein sequence ID" value="GGA80482.1"/>
    <property type="molecule type" value="Genomic_DNA"/>
</dbReference>
<protein>
    <submittedName>
        <fullName evidence="1">Uncharacterized protein</fullName>
    </submittedName>
</protein>
<dbReference type="Proteomes" id="UP000623419">
    <property type="component" value="Unassembled WGS sequence"/>
</dbReference>
<organism evidence="1 2">
    <name type="scientific">Arenimonas soli</name>
    <dbReference type="NCBI Taxonomy" id="2269504"/>
    <lineage>
        <taxon>Bacteria</taxon>
        <taxon>Pseudomonadati</taxon>
        <taxon>Pseudomonadota</taxon>
        <taxon>Gammaproteobacteria</taxon>
        <taxon>Lysobacterales</taxon>
        <taxon>Lysobacteraceae</taxon>
        <taxon>Arenimonas</taxon>
    </lineage>
</organism>